<keyword evidence="1" id="KW-0812">Transmembrane</keyword>
<organism evidence="3 4">
    <name type="scientific">Jiella sonneratiae</name>
    <dbReference type="NCBI Taxonomy" id="2816856"/>
    <lineage>
        <taxon>Bacteria</taxon>
        <taxon>Pseudomonadati</taxon>
        <taxon>Pseudomonadota</taxon>
        <taxon>Alphaproteobacteria</taxon>
        <taxon>Hyphomicrobiales</taxon>
        <taxon>Aurantimonadaceae</taxon>
        <taxon>Jiella</taxon>
    </lineage>
</organism>
<gene>
    <name evidence="3" type="ORF">J1C47_08920</name>
</gene>
<dbReference type="RefSeq" id="WP_207350399.1">
    <property type="nucleotide sequence ID" value="NZ_JAFMPY010000007.1"/>
</dbReference>
<feature type="transmembrane region" description="Helical" evidence="1">
    <location>
        <begin position="20"/>
        <end position="45"/>
    </location>
</feature>
<feature type="domain" description="DUF112" evidence="2">
    <location>
        <begin position="20"/>
        <end position="440"/>
    </location>
</feature>
<accession>A0ABS3J265</accession>
<feature type="transmembrane region" description="Helical" evidence="1">
    <location>
        <begin position="138"/>
        <end position="158"/>
    </location>
</feature>
<feature type="transmembrane region" description="Helical" evidence="1">
    <location>
        <begin position="356"/>
        <end position="380"/>
    </location>
</feature>
<evidence type="ECO:0000313" key="4">
    <source>
        <dbReference type="Proteomes" id="UP000664288"/>
    </source>
</evidence>
<feature type="transmembrane region" description="Helical" evidence="1">
    <location>
        <begin position="170"/>
        <end position="191"/>
    </location>
</feature>
<evidence type="ECO:0000256" key="1">
    <source>
        <dbReference type="SAM" id="Phobius"/>
    </source>
</evidence>
<keyword evidence="4" id="KW-1185">Reference proteome</keyword>
<dbReference type="PANTHER" id="PTHR35342">
    <property type="entry name" value="TRICARBOXYLIC TRANSPORT PROTEIN"/>
    <property type="match status" value="1"/>
</dbReference>
<dbReference type="EMBL" id="JAFMPY010000007">
    <property type="protein sequence ID" value="MBO0903764.1"/>
    <property type="molecule type" value="Genomic_DNA"/>
</dbReference>
<evidence type="ECO:0000259" key="2">
    <source>
        <dbReference type="Pfam" id="PF01970"/>
    </source>
</evidence>
<feature type="transmembrane region" description="Helical" evidence="1">
    <location>
        <begin position="109"/>
        <end position="132"/>
    </location>
</feature>
<feature type="transmembrane region" description="Helical" evidence="1">
    <location>
        <begin position="465"/>
        <end position="488"/>
    </location>
</feature>
<name>A0ABS3J265_9HYPH</name>
<dbReference type="InterPro" id="IPR002823">
    <property type="entry name" value="DUF112_TM"/>
</dbReference>
<keyword evidence="1" id="KW-1133">Transmembrane helix</keyword>
<protein>
    <submittedName>
        <fullName evidence="3">Tripartite tricarboxylate transporter permease</fullName>
    </submittedName>
</protein>
<keyword evidence="1" id="KW-0472">Membrane</keyword>
<dbReference type="Proteomes" id="UP000664288">
    <property type="component" value="Unassembled WGS sequence"/>
</dbReference>
<reference evidence="3 4" key="1">
    <citation type="submission" date="2021-03" db="EMBL/GenBank/DDBJ databases">
        <title>Whole genome sequence of Jiella sp. MQZ13P-4.</title>
        <authorList>
            <person name="Tuo L."/>
        </authorList>
    </citation>
    <scope>NUCLEOTIDE SEQUENCE [LARGE SCALE GENOMIC DNA]</scope>
    <source>
        <strain evidence="3 4">MQZ13P-4</strain>
    </source>
</reference>
<sequence>MSVFHDLAMGFGIALQPTAILICFAGVLLGTFVGVLPGIGALAAISLCLPLTYYMLPVHGLILLAGIFYGAQYGSSTAAILLNIPGTPSAAATCLDGFPLSKKGRAGQALFVVTLASFFGGCVAIILLIVFAPPLARFALSFGAPEYFAVMLLGLIAASTASSGSAAKGLAMVVLGLGLGMVGTDVTSGTYRFTLGMVELTDGINLVALAMGLFGIAEVLTNLASSESAAPPARSFRLREMLPTRREAKDSVRPAIRGSLIGSAVGALPGTGPAIAAFLAYAIEKRVSRHPERFGTGVFEGIAAPEAANNASVQAAFIPTLCIGIPGDAVMAFMLGAMIIHGIVPGPQLISEQPEMFWGLVSSFWVGNVLLLLITLPLIGFWVRILSIPRQYLYPTILFLICVGVYSVNNNVFDVFVAVAFGLLGFVMNSLRYPVAPVLLGYILGPLIEENFRRTLFISNGDVTAFASSPVSIIFLALSVLALVWPLYSHRRALRRARSAEV</sequence>
<evidence type="ECO:0000313" key="3">
    <source>
        <dbReference type="EMBL" id="MBO0903764.1"/>
    </source>
</evidence>
<feature type="transmembrane region" description="Helical" evidence="1">
    <location>
        <begin position="316"/>
        <end position="344"/>
    </location>
</feature>
<comment type="caution">
    <text evidence="3">The sequence shown here is derived from an EMBL/GenBank/DDBJ whole genome shotgun (WGS) entry which is preliminary data.</text>
</comment>
<proteinExistence type="predicted"/>
<feature type="transmembrane region" description="Helical" evidence="1">
    <location>
        <begin position="203"/>
        <end position="224"/>
    </location>
</feature>
<dbReference type="PANTHER" id="PTHR35342:SF5">
    <property type="entry name" value="TRICARBOXYLIC TRANSPORT PROTEIN"/>
    <property type="match status" value="1"/>
</dbReference>
<feature type="transmembrane region" description="Helical" evidence="1">
    <location>
        <begin position="260"/>
        <end position="283"/>
    </location>
</feature>
<feature type="transmembrane region" description="Helical" evidence="1">
    <location>
        <begin position="51"/>
        <end position="71"/>
    </location>
</feature>
<dbReference type="Pfam" id="PF01970">
    <property type="entry name" value="TctA"/>
    <property type="match status" value="1"/>
</dbReference>